<gene>
    <name evidence="11" type="ORF">PQ465_11955</name>
</gene>
<keyword evidence="4" id="KW-0805">Transcription regulation</keyword>
<dbReference type="Gene3D" id="1.10.10.60">
    <property type="entry name" value="Homeodomain-like"/>
    <property type="match status" value="1"/>
</dbReference>
<dbReference type="Pfam" id="PF00072">
    <property type="entry name" value="Response_reg"/>
    <property type="match status" value="1"/>
</dbReference>
<dbReference type="SMART" id="SM00342">
    <property type="entry name" value="HTH_ARAC"/>
    <property type="match status" value="1"/>
</dbReference>
<sequence>MLRLICIVLCYVLFGLRAFCQNYEVQKLGVEQGLSNNYVVSITQDRSGYLWFATESGLNRFDGRKFTVFKKKADQSGISGNNLNRIFADQKDDYVYLATQRDGLNRINSKTGEIKHYKNDPKNAQSIVTNDITDIAPASTGGLWVATFSEGVAYFDRQKETFNHFNKKAFPALGSNFVWSVKEDNNRNLYIGHVDAGLSIIALQTRKVKNFRHVAADVNSLPSDVVRTIFVDNSDNVWIGTDDGLALYRKESDSFVVFKHQANRSGSLPSNSIYSITQLKDGKLCVGTEKGGLSFLDINKQMFLDSKDIYLENVLYSDDRYGLSNSTVRHVYEDSFGNIWLGTYGGGINFIGHRGNYFKVWSYSPIQTKPTVLSNPVVWGVTTDLSDNVWVGTDGGGINVFADGRRRNVFNKANGHLTSDAVIASLRDRDGRLYFGTFEGDVYVFNQAGVYETHFTVNGRSTDIRTFYQDDKGDILIGTTDGIYVYSPTATGERLKKFPGSRQSLVLVRAIAQDNDGHYYIGFFGQGVIVLDRTGNVIARHQMDTGLPSNTINHLFRDKKGRIWCATAEGLARFDGPKNITVVRDTRLKEQPDIRAIVADEAGDIWFSSVTGISKLLPQDNTFFHYDYHYGIPIGDFMSGSVTKDNKGQLYFGSQNGLCFFNPDEVPTRIALPETKITSFKVLTGNSSAVNAATEVLTDKPISLSYDQNTLDISFNILDYAISPLVAYSYMLDGLDDAWYEVEGNNIVFRNVPPGNYTLQIRSRVLNQDWSAYILTQKITIYPPIWWSWWAKSFYLLLLALVVWTLLRFYKRKMALENTLLLEKMNHQQEQDLHKERIRFFTNITHELKTPLTLILGPLEDMKQENDLSKKLKDKVAIIHKSAARLLGLVTQILAFQKIEDQNRQLIVRRMDIVNFIEDIAIKYKEYSLNRPVSFELVRTDQEIYMFFDLDVVGTILENLLSNAFKYTDEGKVTLTIKRTYQQHHDVVDLIVTDTGRGIPLDEQRKIFDRYYQVAKHNNVSGTGIGLALVKSLADIHDATIDFESTPGVGSSFVLRLRLDHDYPEALHMESKVAPTENHVSELGDDAKPIVLLVEDDDDIMDYILRMLSADYRILSARNGKMGLEQAYSSIPDIIVSDVMMPEMDGFQMSKALKSDLRTSHIPIILLTAKDSVEDRKEGYAIGIDSYLTKPFSASLLESRVLNLLKSRKKLANLLRSGDIKNQEEAVQKKISTIDRVFLDKVESIILDNVLSDKVDVVFLADRLHMSHSTLYRKVKGLTEMTVSEFIRKVKIAFAAQLLDTGKHTVLEVSSMVGMSSVAYFKQCFKEQFNVSATDYTKREIPTKQDHDFNP</sequence>
<dbReference type="EMBL" id="CP117880">
    <property type="protein sequence ID" value="WDF67020.1"/>
    <property type="molecule type" value="Genomic_DNA"/>
</dbReference>
<dbReference type="InterPro" id="IPR015943">
    <property type="entry name" value="WD40/YVTN_repeat-like_dom_sf"/>
</dbReference>
<dbReference type="Gene3D" id="1.10.287.130">
    <property type="match status" value="1"/>
</dbReference>
<name>A0ABY7WDR9_9SPHI</name>
<dbReference type="SUPFAM" id="SSF47384">
    <property type="entry name" value="Homodimeric domain of signal transducing histidine kinase"/>
    <property type="match status" value="1"/>
</dbReference>
<dbReference type="InterPro" id="IPR003661">
    <property type="entry name" value="HisK_dim/P_dom"/>
</dbReference>
<dbReference type="CDD" id="cd00082">
    <property type="entry name" value="HisKA"/>
    <property type="match status" value="1"/>
</dbReference>
<dbReference type="InterPro" id="IPR018060">
    <property type="entry name" value="HTH_AraC"/>
</dbReference>
<dbReference type="SMART" id="SM00388">
    <property type="entry name" value="HisKA"/>
    <property type="match status" value="1"/>
</dbReference>
<dbReference type="Pfam" id="PF07494">
    <property type="entry name" value="Reg_prop"/>
    <property type="match status" value="4"/>
</dbReference>
<dbReference type="PROSITE" id="PS01124">
    <property type="entry name" value="HTH_ARAC_FAMILY_2"/>
    <property type="match status" value="1"/>
</dbReference>
<evidence type="ECO:0000256" key="4">
    <source>
        <dbReference type="ARBA" id="ARBA00023015"/>
    </source>
</evidence>
<feature type="domain" description="Response regulatory" evidence="10">
    <location>
        <begin position="1090"/>
        <end position="1205"/>
    </location>
</feature>
<dbReference type="Pfam" id="PF02518">
    <property type="entry name" value="HATPase_c"/>
    <property type="match status" value="1"/>
</dbReference>
<proteinExistence type="predicted"/>
<evidence type="ECO:0000313" key="12">
    <source>
        <dbReference type="Proteomes" id="UP001221558"/>
    </source>
</evidence>
<dbReference type="InterPro" id="IPR018062">
    <property type="entry name" value="HTH_AraC-typ_CS"/>
</dbReference>
<dbReference type="SMART" id="SM00387">
    <property type="entry name" value="HATPase_c"/>
    <property type="match status" value="1"/>
</dbReference>
<feature type="modified residue" description="4-aspartylphosphate" evidence="7">
    <location>
        <position position="1138"/>
    </location>
</feature>
<dbReference type="InterPro" id="IPR036097">
    <property type="entry name" value="HisK_dim/P_sf"/>
</dbReference>
<dbReference type="InterPro" id="IPR003594">
    <property type="entry name" value="HATPase_dom"/>
</dbReference>
<evidence type="ECO:0000259" key="10">
    <source>
        <dbReference type="PROSITE" id="PS50110"/>
    </source>
</evidence>
<dbReference type="SUPFAM" id="SSF50998">
    <property type="entry name" value="Quinoprotein alcohol dehydrogenase-like"/>
    <property type="match status" value="1"/>
</dbReference>
<evidence type="ECO:0000256" key="1">
    <source>
        <dbReference type="ARBA" id="ARBA00000085"/>
    </source>
</evidence>
<dbReference type="EC" id="2.7.13.3" evidence="2"/>
<dbReference type="SUPFAM" id="SSF63829">
    <property type="entry name" value="Calcium-dependent phosphotriesterase"/>
    <property type="match status" value="2"/>
</dbReference>
<dbReference type="InterPro" id="IPR011047">
    <property type="entry name" value="Quinoprotein_ADH-like_sf"/>
</dbReference>
<dbReference type="InterPro" id="IPR013783">
    <property type="entry name" value="Ig-like_fold"/>
</dbReference>
<dbReference type="Gene3D" id="2.130.10.10">
    <property type="entry name" value="YVTN repeat-like/Quinoprotein amine dehydrogenase"/>
    <property type="match status" value="2"/>
</dbReference>
<dbReference type="PROSITE" id="PS00041">
    <property type="entry name" value="HTH_ARAC_FAMILY_1"/>
    <property type="match status" value="1"/>
</dbReference>
<evidence type="ECO:0000256" key="2">
    <source>
        <dbReference type="ARBA" id="ARBA00012438"/>
    </source>
</evidence>
<reference evidence="11 12" key="1">
    <citation type="submission" date="2023-02" db="EMBL/GenBank/DDBJ databases">
        <title>Genome sequence of Sphingobacterium sp. KACC 22765.</title>
        <authorList>
            <person name="Kim S."/>
            <person name="Heo J."/>
            <person name="Kwon S.-W."/>
        </authorList>
    </citation>
    <scope>NUCLEOTIDE SEQUENCE [LARGE SCALE GENOMIC DNA]</scope>
    <source>
        <strain evidence="11 12">KACC 22765</strain>
    </source>
</reference>
<dbReference type="Gene3D" id="3.40.50.2300">
    <property type="match status" value="1"/>
</dbReference>
<dbReference type="RefSeq" id="WP_274265756.1">
    <property type="nucleotide sequence ID" value="NZ_CP117880.1"/>
</dbReference>
<keyword evidence="6" id="KW-0804">Transcription</keyword>
<organism evidence="11 12">
    <name type="scientific">Sphingobacterium oryzagri</name>
    <dbReference type="NCBI Taxonomy" id="3025669"/>
    <lineage>
        <taxon>Bacteria</taxon>
        <taxon>Pseudomonadati</taxon>
        <taxon>Bacteroidota</taxon>
        <taxon>Sphingobacteriia</taxon>
        <taxon>Sphingobacteriales</taxon>
        <taxon>Sphingobacteriaceae</taxon>
        <taxon>Sphingobacterium</taxon>
    </lineage>
</organism>
<dbReference type="SUPFAM" id="SSF52172">
    <property type="entry name" value="CheY-like"/>
    <property type="match status" value="1"/>
</dbReference>
<accession>A0ABY7WDR9</accession>
<evidence type="ECO:0000313" key="11">
    <source>
        <dbReference type="EMBL" id="WDF67020.1"/>
    </source>
</evidence>
<dbReference type="Pfam" id="PF07495">
    <property type="entry name" value="Y_Y_Y"/>
    <property type="match status" value="1"/>
</dbReference>
<evidence type="ECO:0000256" key="6">
    <source>
        <dbReference type="ARBA" id="ARBA00023163"/>
    </source>
</evidence>
<dbReference type="PROSITE" id="PS50110">
    <property type="entry name" value="RESPONSE_REGULATORY"/>
    <property type="match status" value="1"/>
</dbReference>
<feature type="domain" description="HTH araC/xylS-type" evidence="8">
    <location>
        <begin position="1240"/>
        <end position="1339"/>
    </location>
</feature>
<dbReference type="InterPro" id="IPR001789">
    <property type="entry name" value="Sig_transdc_resp-reg_receiver"/>
</dbReference>
<dbReference type="Pfam" id="PF12833">
    <property type="entry name" value="HTH_18"/>
    <property type="match status" value="1"/>
</dbReference>
<evidence type="ECO:0000256" key="5">
    <source>
        <dbReference type="ARBA" id="ARBA00023125"/>
    </source>
</evidence>
<keyword evidence="5" id="KW-0238">DNA-binding</keyword>
<evidence type="ECO:0000259" key="9">
    <source>
        <dbReference type="PROSITE" id="PS50109"/>
    </source>
</evidence>
<protein>
    <recommendedName>
        <fullName evidence="2">histidine kinase</fullName>
        <ecNumber evidence="2">2.7.13.3</ecNumber>
    </recommendedName>
</protein>
<dbReference type="Gene3D" id="2.60.40.10">
    <property type="entry name" value="Immunoglobulins"/>
    <property type="match status" value="1"/>
</dbReference>
<dbReference type="InterPro" id="IPR009057">
    <property type="entry name" value="Homeodomain-like_sf"/>
</dbReference>
<dbReference type="CDD" id="cd17574">
    <property type="entry name" value="REC_OmpR"/>
    <property type="match status" value="1"/>
</dbReference>
<dbReference type="PROSITE" id="PS50109">
    <property type="entry name" value="HIS_KIN"/>
    <property type="match status" value="1"/>
</dbReference>
<keyword evidence="12" id="KW-1185">Reference proteome</keyword>
<feature type="domain" description="Histidine kinase" evidence="9">
    <location>
        <begin position="843"/>
        <end position="1061"/>
    </location>
</feature>
<dbReference type="InterPro" id="IPR011110">
    <property type="entry name" value="Reg_prop"/>
</dbReference>
<evidence type="ECO:0000259" key="8">
    <source>
        <dbReference type="PROSITE" id="PS01124"/>
    </source>
</evidence>
<dbReference type="Pfam" id="PF00512">
    <property type="entry name" value="HisKA"/>
    <property type="match status" value="1"/>
</dbReference>
<dbReference type="PANTHER" id="PTHR43547:SF2">
    <property type="entry name" value="HYBRID SIGNAL TRANSDUCTION HISTIDINE KINASE C"/>
    <property type="match status" value="1"/>
</dbReference>
<dbReference type="InterPro" id="IPR036890">
    <property type="entry name" value="HATPase_C_sf"/>
</dbReference>
<evidence type="ECO:0000256" key="3">
    <source>
        <dbReference type="ARBA" id="ARBA00022553"/>
    </source>
</evidence>
<dbReference type="SMART" id="SM00448">
    <property type="entry name" value="REC"/>
    <property type="match status" value="1"/>
</dbReference>
<keyword evidence="3 7" id="KW-0597">Phosphoprotein</keyword>
<dbReference type="SUPFAM" id="SSF46689">
    <property type="entry name" value="Homeodomain-like"/>
    <property type="match status" value="1"/>
</dbReference>
<dbReference type="InterPro" id="IPR011006">
    <property type="entry name" value="CheY-like_superfamily"/>
</dbReference>
<dbReference type="Proteomes" id="UP001221558">
    <property type="component" value="Chromosome"/>
</dbReference>
<dbReference type="InterPro" id="IPR005467">
    <property type="entry name" value="His_kinase_dom"/>
</dbReference>
<dbReference type="PRINTS" id="PR00344">
    <property type="entry name" value="BCTRLSENSOR"/>
</dbReference>
<dbReference type="InterPro" id="IPR004358">
    <property type="entry name" value="Sig_transdc_His_kin-like_C"/>
</dbReference>
<dbReference type="Gene3D" id="3.30.565.10">
    <property type="entry name" value="Histidine kinase-like ATPase, C-terminal domain"/>
    <property type="match status" value="1"/>
</dbReference>
<dbReference type="PANTHER" id="PTHR43547">
    <property type="entry name" value="TWO-COMPONENT HISTIDINE KINASE"/>
    <property type="match status" value="1"/>
</dbReference>
<comment type="catalytic activity">
    <reaction evidence="1">
        <text>ATP + protein L-histidine = ADP + protein N-phospho-L-histidine.</text>
        <dbReference type="EC" id="2.7.13.3"/>
    </reaction>
</comment>
<dbReference type="InterPro" id="IPR011123">
    <property type="entry name" value="Y_Y_Y"/>
</dbReference>
<dbReference type="SUPFAM" id="SSF55874">
    <property type="entry name" value="ATPase domain of HSP90 chaperone/DNA topoisomerase II/histidine kinase"/>
    <property type="match status" value="1"/>
</dbReference>
<evidence type="ECO:0000256" key="7">
    <source>
        <dbReference type="PROSITE-ProRule" id="PRU00169"/>
    </source>
</evidence>